<dbReference type="InterPro" id="IPR013083">
    <property type="entry name" value="Znf_RING/FYVE/PHD"/>
</dbReference>
<dbReference type="CDD" id="cd15734">
    <property type="entry name" value="FYVE_ZFYV1"/>
    <property type="match status" value="2"/>
</dbReference>
<dbReference type="PANTHER" id="PTHR46624">
    <property type="entry name" value="AGAP002036-PA"/>
    <property type="match status" value="1"/>
</dbReference>
<organism evidence="6 7">
    <name type="scientific">Ignelater luminosus</name>
    <name type="common">Cucubano</name>
    <name type="synonym">Pyrophorus luminosus</name>
    <dbReference type="NCBI Taxonomy" id="2038154"/>
    <lineage>
        <taxon>Eukaryota</taxon>
        <taxon>Metazoa</taxon>
        <taxon>Ecdysozoa</taxon>
        <taxon>Arthropoda</taxon>
        <taxon>Hexapoda</taxon>
        <taxon>Insecta</taxon>
        <taxon>Pterygota</taxon>
        <taxon>Neoptera</taxon>
        <taxon>Endopterygota</taxon>
        <taxon>Coleoptera</taxon>
        <taxon>Polyphaga</taxon>
        <taxon>Elateriformia</taxon>
        <taxon>Elateroidea</taxon>
        <taxon>Elateridae</taxon>
        <taxon>Agrypninae</taxon>
        <taxon>Pyrophorini</taxon>
        <taxon>Ignelater</taxon>
    </lineage>
</organism>
<name>A0A8K0C5L2_IGNLU</name>
<dbReference type="Pfam" id="PF01363">
    <property type="entry name" value="FYVE"/>
    <property type="match status" value="2"/>
</dbReference>
<reference evidence="6" key="1">
    <citation type="submission" date="2019-08" db="EMBL/GenBank/DDBJ databases">
        <title>The genome of the North American firefly Photinus pyralis.</title>
        <authorList>
            <consortium name="Photinus pyralis genome working group"/>
            <person name="Fallon T.R."/>
            <person name="Sander Lower S.E."/>
            <person name="Weng J.-K."/>
        </authorList>
    </citation>
    <scope>NUCLEOTIDE SEQUENCE</scope>
    <source>
        <strain evidence="6">TRF0915ILg1</strain>
        <tissue evidence="6">Whole body</tissue>
    </source>
</reference>
<dbReference type="GO" id="GO:0032266">
    <property type="term" value="F:phosphatidylinositol-3-phosphate binding"/>
    <property type="evidence" value="ECO:0007669"/>
    <property type="project" value="TreeGrafter"/>
</dbReference>
<dbReference type="EMBL" id="VTPC01090754">
    <property type="protein sequence ID" value="KAF2881330.1"/>
    <property type="molecule type" value="Genomic_DNA"/>
</dbReference>
<dbReference type="GO" id="GO:0008270">
    <property type="term" value="F:zinc ion binding"/>
    <property type="evidence" value="ECO:0007669"/>
    <property type="project" value="UniProtKB-KW"/>
</dbReference>
<gene>
    <name evidence="6" type="ORF">ILUMI_24846</name>
</gene>
<dbReference type="Gene3D" id="3.40.50.300">
    <property type="entry name" value="P-loop containing nucleotide triphosphate hydrolases"/>
    <property type="match status" value="1"/>
</dbReference>
<dbReference type="InterPro" id="IPR027417">
    <property type="entry name" value="P-loop_NTPase"/>
</dbReference>
<keyword evidence="3" id="KW-0862">Zinc</keyword>
<evidence type="ECO:0000259" key="5">
    <source>
        <dbReference type="PROSITE" id="PS50178"/>
    </source>
</evidence>
<dbReference type="SUPFAM" id="SSF57903">
    <property type="entry name" value="FYVE/PHD zinc finger"/>
    <property type="match status" value="2"/>
</dbReference>
<evidence type="ECO:0000256" key="1">
    <source>
        <dbReference type="ARBA" id="ARBA00022723"/>
    </source>
</evidence>
<dbReference type="PANTHER" id="PTHR46624:SF4">
    <property type="entry name" value="FYVE-TYPE DOMAIN-CONTAINING PROTEIN"/>
    <property type="match status" value="1"/>
</dbReference>
<evidence type="ECO:0000256" key="3">
    <source>
        <dbReference type="ARBA" id="ARBA00022833"/>
    </source>
</evidence>
<proteinExistence type="predicted"/>
<dbReference type="SUPFAM" id="SSF52540">
    <property type="entry name" value="P-loop containing nucleoside triphosphate hydrolases"/>
    <property type="match status" value="1"/>
</dbReference>
<dbReference type="InterPro" id="IPR042427">
    <property type="entry name" value="ZFYV1"/>
</dbReference>
<dbReference type="InterPro" id="IPR017455">
    <property type="entry name" value="Znf_FYVE-rel"/>
</dbReference>
<dbReference type="AlphaFoldDB" id="A0A8K0C5L2"/>
<sequence length="691" mass="78239">MDNLVLRTAQQQMFRPQNPCIMESIDSSLALENASGEPIVFANNGVTLEAKLESLNIQDLSDNFDSPSLKLLDENEKLKVSSAERFITRLKIPETVKKVKVVSIFGKTGDGKSFTLNKTFFDGYEIFHTSPEQTSCTLGVWAAFDPKLNVICLDTEGLLGISKKEDQRTRLLLKVLAVSDIVVYRTKSERLQSDMFTFIGGASKAYKEYFHSALQNVWKKAEVDTPPPAALGPSVVIFHETFHTNTLHASASVSESPEDILRNTFADMHLQIDAFSSLKYVGVRTQNSRTSFKELRNVIQFELEDTKVRSARHPKIIYQTLKALNDKFSYELKNAPAQLHLEQYFTCQERCQSCDVRCTLSMGHKDEREAHYNPGKCRFQHQYQNCVYLCRKCNNNGQRVVVKPSYQSMTESSWSSFINYMWAGYVIECKNCGEIYRSRQHWYGNKNPEDSAVIVEIVHMWPGVEYFFQERNIVASQNSAQRVLDGVNMISDAVISVGSQPTKAVTAWVTDKIAPAYWRPNHEIMHCHKCRTPFPPAAAKHHCRACGEGFCETCSSRKQPVPSRGWYTDVRVCDDCYLDIPPSLSHGNDDSEIRIRKYGEAVVSSITAVASVLEIPKGIIKDTARPAYWVPDSECENCICCGILFGTLMPLHHCRECGRGVCDDCSTTRRPVPFRGWDTPVRVCDYCLKEN</sequence>
<dbReference type="GO" id="GO:0005811">
    <property type="term" value="C:lipid droplet"/>
    <property type="evidence" value="ECO:0007669"/>
    <property type="project" value="TreeGrafter"/>
</dbReference>
<dbReference type="OrthoDB" id="68108at2759"/>
<dbReference type="GO" id="GO:0140042">
    <property type="term" value="P:lipid droplet formation"/>
    <property type="evidence" value="ECO:0007669"/>
    <property type="project" value="TreeGrafter"/>
</dbReference>
<feature type="domain" description="FYVE-type" evidence="5">
    <location>
        <begin position="632"/>
        <end position="691"/>
    </location>
</feature>
<dbReference type="InterPro" id="IPR015894">
    <property type="entry name" value="Guanylate-bd_N"/>
</dbReference>
<dbReference type="SMART" id="SM00064">
    <property type="entry name" value="FYVE"/>
    <property type="match status" value="2"/>
</dbReference>
<dbReference type="PROSITE" id="PS50178">
    <property type="entry name" value="ZF_FYVE"/>
    <property type="match status" value="2"/>
</dbReference>
<dbReference type="Gene3D" id="3.30.40.10">
    <property type="entry name" value="Zinc/RING finger domain, C3HC4 (zinc finger)"/>
    <property type="match status" value="2"/>
</dbReference>
<evidence type="ECO:0000313" key="7">
    <source>
        <dbReference type="Proteomes" id="UP000801492"/>
    </source>
</evidence>
<evidence type="ECO:0000256" key="2">
    <source>
        <dbReference type="ARBA" id="ARBA00022771"/>
    </source>
</evidence>
<dbReference type="InterPro" id="IPR011011">
    <property type="entry name" value="Znf_FYVE_PHD"/>
</dbReference>
<dbReference type="Pfam" id="PF02263">
    <property type="entry name" value="GBP"/>
    <property type="match status" value="1"/>
</dbReference>
<keyword evidence="2 4" id="KW-0863">Zinc-finger</keyword>
<dbReference type="Proteomes" id="UP000801492">
    <property type="component" value="Unassembled WGS sequence"/>
</dbReference>
<keyword evidence="7" id="KW-1185">Reference proteome</keyword>
<dbReference type="GO" id="GO:0043325">
    <property type="term" value="F:phosphatidylinositol-3,4-bisphosphate binding"/>
    <property type="evidence" value="ECO:0007669"/>
    <property type="project" value="TreeGrafter"/>
</dbReference>
<protein>
    <recommendedName>
        <fullName evidence="5">FYVE-type domain-containing protein</fullName>
    </recommendedName>
</protein>
<comment type="caution">
    <text evidence="6">The sequence shown here is derived from an EMBL/GenBank/DDBJ whole genome shotgun (WGS) entry which is preliminary data.</text>
</comment>
<evidence type="ECO:0000256" key="4">
    <source>
        <dbReference type="PROSITE-ProRule" id="PRU00091"/>
    </source>
</evidence>
<dbReference type="GO" id="GO:0003924">
    <property type="term" value="F:GTPase activity"/>
    <property type="evidence" value="ECO:0007669"/>
    <property type="project" value="InterPro"/>
</dbReference>
<dbReference type="GO" id="GO:0005525">
    <property type="term" value="F:GTP binding"/>
    <property type="evidence" value="ECO:0007669"/>
    <property type="project" value="InterPro"/>
</dbReference>
<dbReference type="InterPro" id="IPR000306">
    <property type="entry name" value="Znf_FYVE"/>
</dbReference>
<accession>A0A8K0C5L2</accession>
<feature type="domain" description="FYVE-type" evidence="5">
    <location>
        <begin position="521"/>
        <end position="581"/>
    </location>
</feature>
<dbReference type="GO" id="GO:0005547">
    <property type="term" value="F:phosphatidylinositol-3,4,5-trisphosphate binding"/>
    <property type="evidence" value="ECO:0007669"/>
    <property type="project" value="TreeGrafter"/>
</dbReference>
<dbReference type="GO" id="GO:0005545">
    <property type="term" value="F:1-phosphatidylinositol binding"/>
    <property type="evidence" value="ECO:0007669"/>
    <property type="project" value="TreeGrafter"/>
</dbReference>
<keyword evidence="1" id="KW-0479">Metal-binding</keyword>
<evidence type="ECO:0000313" key="6">
    <source>
        <dbReference type="EMBL" id="KAF2881330.1"/>
    </source>
</evidence>